<dbReference type="Gene3D" id="3.40.50.150">
    <property type="entry name" value="Vaccinia Virus protein VP39"/>
    <property type="match status" value="1"/>
</dbReference>
<keyword evidence="7 14" id="KW-0489">Methyltransferase</keyword>
<dbReference type="GO" id="GO:0008649">
    <property type="term" value="F:rRNA methyltransferase activity"/>
    <property type="evidence" value="ECO:0007669"/>
    <property type="project" value="InterPro"/>
</dbReference>
<dbReference type="SUPFAM" id="SSF53335">
    <property type="entry name" value="S-adenosyl-L-methionine-dependent methyltransferases"/>
    <property type="match status" value="1"/>
</dbReference>
<dbReference type="InterPro" id="IPR001678">
    <property type="entry name" value="MeTrfase_RsmB-F_NOP2_dom"/>
</dbReference>
<dbReference type="InterPro" id="IPR029063">
    <property type="entry name" value="SAM-dependent_MTases_sf"/>
</dbReference>
<evidence type="ECO:0000256" key="2">
    <source>
        <dbReference type="ARBA" id="ARBA00004496"/>
    </source>
</evidence>
<evidence type="ECO:0000256" key="4">
    <source>
        <dbReference type="ARBA" id="ARBA00012140"/>
    </source>
</evidence>
<dbReference type="Proteomes" id="UP000298347">
    <property type="component" value="Unassembled WGS sequence"/>
</dbReference>
<comment type="similarity">
    <text evidence="3 14">Belongs to the class I-like SAM-binding methyltransferase superfamily. RsmB/NOP family.</text>
</comment>
<evidence type="ECO:0000256" key="9">
    <source>
        <dbReference type="ARBA" id="ARBA00022691"/>
    </source>
</evidence>
<keyword evidence="6" id="KW-0698">rRNA processing</keyword>
<dbReference type="Gene3D" id="1.10.940.10">
    <property type="entry name" value="NusB-like"/>
    <property type="match status" value="1"/>
</dbReference>
<evidence type="ECO:0000313" key="16">
    <source>
        <dbReference type="EMBL" id="TGB00239.1"/>
    </source>
</evidence>
<evidence type="ECO:0000256" key="12">
    <source>
        <dbReference type="ARBA" id="ARBA00031088"/>
    </source>
</evidence>
<dbReference type="PANTHER" id="PTHR22807">
    <property type="entry name" value="NOP2 YEAST -RELATED NOL1/NOP2/FMU SUN DOMAIN-CONTAINING"/>
    <property type="match status" value="1"/>
</dbReference>
<dbReference type="NCBIfam" id="TIGR00563">
    <property type="entry name" value="rsmB"/>
    <property type="match status" value="1"/>
</dbReference>
<dbReference type="Gene3D" id="3.30.70.1170">
    <property type="entry name" value="Sun protein, domain 3"/>
    <property type="match status" value="1"/>
</dbReference>
<comment type="function">
    <text evidence="1">Specifically methylates the cytosine at position 967 (m5C967) of 16S rRNA.</text>
</comment>
<evidence type="ECO:0000256" key="10">
    <source>
        <dbReference type="ARBA" id="ARBA00022884"/>
    </source>
</evidence>
<dbReference type="EMBL" id="SRJD01000001">
    <property type="protein sequence ID" value="TGB00239.1"/>
    <property type="molecule type" value="Genomic_DNA"/>
</dbReference>
<evidence type="ECO:0000256" key="7">
    <source>
        <dbReference type="ARBA" id="ARBA00022603"/>
    </source>
</evidence>
<dbReference type="AlphaFoldDB" id="A0A4Z0GSL4"/>
<feature type="binding site" evidence="14">
    <location>
        <begin position="258"/>
        <end position="264"/>
    </location>
    <ligand>
        <name>S-adenosyl-L-methionine</name>
        <dbReference type="ChEBI" id="CHEBI:59789"/>
    </ligand>
</feature>
<keyword evidence="10 14" id="KW-0694">RNA-binding</keyword>
<name>A0A4Z0GSL4_9BACL</name>
<gene>
    <name evidence="16" type="primary">rsmB</name>
    <name evidence="16" type="ORF">E4665_00780</name>
</gene>
<feature type="domain" description="SAM-dependent MTase RsmB/NOP-type" evidence="15">
    <location>
        <begin position="169"/>
        <end position="448"/>
    </location>
</feature>
<reference evidence="16 17" key="1">
    <citation type="journal article" date="2015" name="Int. J. Syst. Evol. Microbiol.">
        <title>Sporolactobacillus shoreae sp. nov. and Sporolactobacillus spathodeae sp. nov., two spore-forming lactic acid bacteria isolated from tree barks in Thailand.</title>
        <authorList>
            <person name="Thamacharoensuk T."/>
            <person name="Kitahara M."/>
            <person name="Ohkuma M."/>
            <person name="Thongchul N."/>
            <person name="Tanasupawat S."/>
        </authorList>
    </citation>
    <scope>NUCLEOTIDE SEQUENCE [LARGE SCALE GENOMIC DNA]</scope>
    <source>
        <strain evidence="16 17">BK92</strain>
    </source>
</reference>
<sequence>MSKISARETALNLLLSISRDQSYSQLALNRSLSEEMIPERDKALVTTLVYGVLQRSLTLDYILSSFASGKRLDDWVRLLLQLSFYQKIYLDRIPDHAIVNEAVTIAGKRGHRGISGFVNAVLRRFLREGPPDFSSVKPESRRLSIIYSHPEWLLSLWESQWDRETAIGIADSDNRPPYTFVRVNRTEISRDELISRLEGEGINASKGNLSPDCLKIDSGHVASSQAFENGLMTVQDESSMLVADALDPREGMAVLDACAGPGGKTTHIGERMGNKGKIIALDLHEHKTKLIDRYAERLGLSNIETRAMDARRVDEVFGTEVFDRVLLDVPCSGLGVIRRKPEIRWGKTPEDIRQLIEVQVEILENASRVVRPGGWLVYSTCTINRDENERQLTRFISRHPDFEWEPEFITRFPDELKDCQISPDTSMIQIMPFQFGTDGFFIACLRKKMKTEQVH</sequence>
<dbReference type="FunFam" id="1.10.940.10:FF:000006">
    <property type="entry name" value="16S rRNA (Cytosine(967)-C(5))-methyltransferase RsmB"/>
    <property type="match status" value="1"/>
</dbReference>
<feature type="binding site" evidence="14">
    <location>
        <position position="282"/>
    </location>
    <ligand>
        <name>S-adenosyl-L-methionine</name>
        <dbReference type="ChEBI" id="CHEBI:59789"/>
    </ligand>
</feature>
<keyword evidence="8 14" id="KW-0808">Transferase</keyword>
<dbReference type="FunFam" id="3.40.50.150:FF:000022">
    <property type="entry name" value="Ribosomal RNA small subunit methyltransferase B"/>
    <property type="match status" value="1"/>
</dbReference>
<dbReference type="SUPFAM" id="SSF48013">
    <property type="entry name" value="NusB-like"/>
    <property type="match status" value="1"/>
</dbReference>
<evidence type="ECO:0000256" key="13">
    <source>
        <dbReference type="ARBA" id="ARBA00047283"/>
    </source>
</evidence>
<accession>A0A4Z0GSL4</accession>
<evidence type="ECO:0000256" key="11">
    <source>
        <dbReference type="ARBA" id="ARBA00030399"/>
    </source>
</evidence>
<evidence type="ECO:0000259" key="15">
    <source>
        <dbReference type="PROSITE" id="PS51686"/>
    </source>
</evidence>
<dbReference type="InterPro" id="IPR023267">
    <property type="entry name" value="RCMT"/>
</dbReference>
<feature type="binding site" evidence="14">
    <location>
        <position position="309"/>
    </location>
    <ligand>
        <name>S-adenosyl-L-methionine</name>
        <dbReference type="ChEBI" id="CHEBI:59789"/>
    </ligand>
</feature>
<dbReference type="PROSITE" id="PS01153">
    <property type="entry name" value="NOL1_NOP2_SUN"/>
    <property type="match status" value="1"/>
</dbReference>
<dbReference type="FunFam" id="3.30.70.1170:FF:000003">
    <property type="entry name" value="16S rRNA (Cytosine(967)-C(5))-methyltransferase RsmB"/>
    <property type="match status" value="1"/>
</dbReference>
<keyword evidence="9 14" id="KW-0949">S-adenosyl-L-methionine</keyword>
<keyword evidence="17" id="KW-1185">Reference proteome</keyword>
<feature type="binding site" evidence="14">
    <location>
        <position position="328"/>
    </location>
    <ligand>
        <name>S-adenosyl-L-methionine</name>
        <dbReference type="ChEBI" id="CHEBI:59789"/>
    </ligand>
</feature>
<proteinExistence type="inferred from homology"/>
<comment type="caution">
    <text evidence="16">The sequence shown here is derived from an EMBL/GenBank/DDBJ whole genome shotgun (WGS) entry which is preliminary data.</text>
</comment>
<evidence type="ECO:0000256" key="3">
    <source>
        <dbReference type="ARBA" id="ARBA00007494"/>
    </source>
</evidence>
<evidence type="ECO:0000313" key="17">
    <source>
        <dbReference type="Proteomes" id="UP000298347"/>
    </source>
</evidence>
<comment type="catalytic activity">
    <reaction evidence="13">
        <text>cytidine(967) in 16S rRNA + S-adenosyl-L-methionine = 5-methylcytidine(967) in 16S rRNA + S-adenosyl-L-homocysteine + H(+)</text>
        <dbReference type="Rhea" id="RHEA:42748"/>
        <dbReference type="Rhea" id="RHEA-COMP:10219"/>
        <dbReference type="Rhea" id="RHEA-COMP:10220"/>
        <dbReference type="ChEBI" id="CHEBI:15378"/>
        <dbReference type="ChEBI" id="CHEBI:57856"/>
        <dbReference type="ChEBI" id="CHEBI:59789"/>
        <dbReference type="ChEBI" id="CHEBI:74483"/>
        <dbReference type="ChEBI" id="CHEBI:82748"/>
        <dbReference type="EC" id="2.1.1.176"/>
    </reaction>
</comment>
<dbReference type="InterPro" id="IPR018314">
    <property type="entry name" value="RsmB/NOL1/NOP2-like_CS"/>
</dbReference>
<protein>
    <recommendedName>
        <fullName evidence="4">16S rRNA (cytosine(967)-C(5))-methyltransferase</fullName>
        <ecNumber evidence="4">2.1.1.176</ecNumber>
    </recommendedName>
    <alternativeName>
        <fullName evidence="11">16S rRNA m5C967 methyltransferase</fullName>
    </alternativeName>
    <alternativeName>
        <fullName evidence="12">rRNA (cytosine-C(5)-)-methyltransferase RsmB</fullName>
    </alternativeName>
</protein>
<evidence type="ECO:0000256" key="14">
    <source>
        <dbReference type="PROSITE-ProRule" id="PRU01023"/>
    </source>
</evidence>
<keyword evidence="5" id="KW-0963">Cytoplasm</keyword>
<dbReference type="Pfam" id="PF01029">
    <property type="entry name" value="NusB"/>
    <property type="match status" value="1"/>
</dbReference>
<dbReference type="InterPro" id="IPR006027">
    <property type="entry name" value="NusB_RsmB_TIM44"/>
</dbReference>
<dbReference type="PROSITE" id="PS51686">
    <property type="entry name" value="SAM_MT_RSMB_NOP"/>
    <property type="match status" value="1"/>
</dbReference>
<dbReference type="InterPro" id="IPR049560">
    <property type="entry name" value="MeTrfase_RsmB-F_NOP2_cat"/>
</dbReference>
<dbReference type="Pfam" id="PF01189">
    <property type="entry name" value="Methyltr_RsmB-F"/>
    <property type="match status" value="1"/>
</dbReference>
<evidence type="ECO:0000256" key="5">
    <source>
        <dbReference type="ARBA" id="ARBA00022490"/>
    </source>
</evidence>
<dbReference type="NCBIfam" id="NF011494">
    <property type="entry name" value="PRK14902.1"/>
    <property type="match status" value="1"/>
</dbReference>
<dbReference type="CDD" id="cd02440">
    <property type="entry name" value="AdoMet_MTases"/>
    <property type="match status" value="1"/>
</dbReference>
<evidence type="ECO:0000256" key="8">
    <source>
        <dbReference type="ARBA" id="ARBA00022679"/>
    </source>
</evidence>
<dbReference type="Pfam" id="PF22458">
    <property type="entry name" value="RsmF-B_ferredox"/>
    <property type="match status" value="1"/>
</dbReference>
<organism evidence="16 17">
    <name type="scientific">Sporolactobacillus shoreae</name>
    <dbReference type="NCBI Taxonomy" id="1465501"/>
    <lineage>
        <taxon>Bacteria</taxon>
        <taxon>Bacillati</taxon>
        <taxon>Bacillota</taxon>
        <taxon>Bacilli</taxon>
        <taxon>Bacillales</taxon>
        <taxon>Sporolactobacillaceae</taxon>
        <taxon>Sporolactobacillus</taxon>
    </lineage>
</organism>
<dbReference type="EC" id="2.1.1.176" evidence="4"/>
<dbReference type="OrthoDB" id="9810297at2"/>
<dbReference type="PRINTS" id="PR02008">
    <property type="entry name" value="RCMTFAMILY"/>
</dbReference>
<dbReference type="GO" id="GO:0006355">
    <property type="term" value="P:regulation of DNA-templated transcription"/>
    <property type="evidence" value="ECO:0007669"/>
    <property type="project" value="InterPro"/>
</dbReference>
<dbReference type="PANTHER" id="PTHR22807:SF53">
    <property type="entry name" value="RIBOSOMAL RNA SMALL SUBUNIT METHYLTRANSFERASE B-RELATED"/>
    <property type="match status" value="1"/>
</dbReference>
<dbReference type="InterPro" id="IPR004573">
    <property type="entry name" value="rRNA_ssu_MeTfrase_B"/>
</dbReference>
<dbReference type="GO" id="GO:0003723">
    <property type="term" value="F:RNA binding"/>
    <property type="evidence" value="ECO:0007669"/>
    <property type="project" value="UniProtKB-UniRule"/>
</dbReference>
<comment type="subcellular location">
    <subcellularLocation>
        <location evidence="2">Cytoplasm</location>
    </subcellularLocation>
</comment>
<dbReference type="RefSeq" id="WP_135346885.1">
    <property type="nucleotide sequence ID" value="NZ_SRJD01000001.1"/>
</dbReference>
<dbReference type="InterPro" id="IPR054728">
    <property type="entry name" value="RsmB-like_ferredoxin"/>
</dbReference>
<dbReference type="InterPro" id="IPR035926">
    <property type="entry name" value="NusB-like_sf"/>
</dbReference>
<feature type="active site" description="Nucleophile" evidence="14">
    <location>
        <position position="381"/>
    </location>
</feature>
<evidence type="ECO:0000256" key="6">
    <source>
        <dbReference type="ARBA" id="ARBA00022552"/>
    </source>
</evidence>
<evidence type="ECO:0000256" key="1">
    <source>
        <dbReference type="ARBA" id="ARBA00002724"/>
    </source>
</evidence>
<dbReference type="GO" id="GO:0005737">
    <property type="term" value="C:cytoplasm"/>
    <property type="evidence" value="ECO:0007669"/>
    <property type="project" value="UniProtKB-SubCell"/>
</dbReference>